<dbReference type="InterPro" id="IPR046288">
    <property type="entry name" value="DUF6325"/>
</dbReference>
<protein>
    <submittedName>
        <fullName evidence="1">Putative membrane protein</fullName>
    </submittedName>
</protein>
<dbReference type="EMBL" id="JACCBV010000001">
    <property type="protein sequence ID" value="NYE21369.1"/>
    <property type="molecule type" value="Genomic_DNA"/>
</dbReference>
<reference evidence="1 2" key="1">
    <citation type="submission" date="2020-07" db="EMBL/GenBank/DDBJ databases">
        <title>Sequencing the genomes of 1000 actinobacteria strains.</title>
        <authorList>
            <person name="Klenk H.-P."/>
        </authorList>
    </citation>
    <scope>NUCLEOTIDE SEQUENCE [LARGE SCALE GENOMIC DNA]</scope>
    <source>
        <strain evidence="1 2">DSM 24662</strain>
    </source>
</reference>
<evidence type="ECO:0000313" key="1">
    <source>
        <dbReference type="EMBL" id="NYE21369.1"/>
    </source>
</evidence>
<evidence type="ECO:0000313" key="2">
    <source>
        <dbReference type="Proteomes" id="UP000576969"/>
    </source>
</evidence>
<dbReference type="Proteomes" id="UP000576969">
    <property type="component" value="Unassembled WGS sequence"/>
</dbReference>
<gene>
    <name evidence="1" type="ORF">BJ991_003397</name>
</gene>
<comment type="caution">
    <text evidence="1">The sequence shown here is derived from an EMBL/GenBank/DDBJ whole genome shotgun (WGS) entry which is preliminary data.</text>
</comment>
<dbReference type="AlphaFoldDB" id="A0A7Y9KN20"/>
<dbReference type="Pfam" id="PF19850">
    <property type="entry name" value="DUF6325"/>
    <property type="match status" value="1"/>
</dbReference>
<keyword evidence="2" id="KW-1185">Reference proteome</keyword>
<accession>A0A7Y9KN20</accession>
<name>A0A7Y9KN20_9MICO</name>
<sequence length="146" mass="15017">MDDLEYGPVELILAAFDGDEPDPGVFDALAELAEAGTIRVIDLVHVSRSADGEVTYTEVDESGIRSGALDLVASGLASHEDVTEFGSMLGPGTSAVLLVVELLYATKLASRVMQAGGYVVDSVRIPAPVVNEVALAAAAAVEEGVS</sequence>
<dbReference type="RefSeq" id="WP_179491947.1">
    <property type="nucleotide sequence ID" value="NZ_JACCBV010000001.1"/>
</dbReference>
<organism evidence="1 2">
    <name type="scientific">Microbacterium immunditiarum</name>
    <dbReference type="NCBI Taxonomy" id="337480"/>
    <lineage>
        <taxon>Bacteria</taxon>
        <taxon>Bacillati</taxon>
        <taxon>Actinomycetota</taxon>
        <taxon>Actinomycetes</taxon>
        <taxon>Micrococcales</taxon>
        <taxon>Microbacteriaceae</taxon>
        <taxon>Microbacterium</taxon>
    </lineage>
</organism>
<proteinExistence type="predicted"/>